<name>K1IG18_AERVE</name>
<dbReference type="EMBL" id="AGWU01000024">
    <property type="protein sequence ID" value="EKB17161.1"/>
    <property type="molecule type" value="Genomic_DNA"/>
</dbReference>
<comment type="caution">
    <text evidence="1">The sequence shown here is derived from an EMBL/GenBank/DDBJ whole genome shotgun (WGS) entry which is preliminary data.</text>
</comment>
<organism evidence="1 2">
    <name type="scientific">Aeromonas veronii AMC34</name>
    <dbReference type="NCBI Taxonomy" id="1073383"/>
    <lineage>
        <taxon>Bacteria</taxon>
        <taxon>Pseudomonadati</taxon>
        <taxon>Pseudomonadota</taxon>
        <taxon>Gammaproteobacteria</taxon>
        <taxon>Aeromonadales</taxon>
        <taxon>Aeromonadaceae</taxon>
        <taxon>Aeromonas</taxon>
    </lineage>
</organism>
<reference evidence="1 2" key="1">
    <citation type="submission" date="2012-06" db="EMBL/GenBank/DDBJ databases">
        <title>The Genome Sequence of Aeromonas veronii AMC34.</title>
        <authorList>
            <consortium name="The Broad Institute Genome Sequencing Platform"/>
            <person name="Earl A."/>
            <person name="Ward D."/>
            <person name="Feldgarden M."/>
            <person name="Gevers D."/>
            <person name="Graf J."/>
            <person name="Tomasi A."/>
            <person name="Horneman A."/>
            <person name="Walker B."/>
            <person name="Young S.K."/>
            <person name="Zeng Q."/>
            <person name="Gargeya S."/>
            <person name="Fitzgerald M."/>
            <person name="Haas B."/>
            <person name="Abouelleil A."/>
            <person name="Alvarado L."/>
            <person name="Arachchi H.M."/>
            <person name="Berlin A.M."/>
            <person name="Chapman S.B."/>
            <person name="Goldberg J."/>
            <person name="Griggs A."/>
            <person name="Gujja S."/>
            <person name="Hansen M."/>
            <person name="Howarth C."/>
            <person name="Imamovic A."/>
            <person name="Larimer J."/>
            <person name="McCowan C."/>
            <person name="Montmayeur A."/>
            <person name="Murphy C."/>
            <person name="Neiman D."/>
            <person name="Pearson M."/>
            <person name="Priest M."/>
            <person name="Roberts A."/>
            <person name="Saif S."/>
            <person name="Shea T."/>
            <person name="Sisk P."/>
            <person name="Sykes S."/>
            <person name="Wortman J."/>
            <person name="Nusbaum C."/>
            <person name="Birren B."/>
        </authorList>
    </citation>
    <scope>NUCLEOTIDE SEQUENCE [LARGE SCALE GENOMIC DNA]</scope>
    <source>
        <strain evidence="1 2">AMC34</strain>
    </source>
</reference>
<dbReference type="AlphaFoldDB" id="K1IG18"/>
<evidence type="ECO:0000313" key="2">
    <source>
        <dbReference type="Proteomes" id="UP000006087"/>
    </source>
</evidence>
<protein>
    <submittedName>
        <fullName evidence="1">Uncharacterized protein</fullName>
    </submittedName>
</protein>
<sequence length="40" mass="4459">MHQRRGGQLVAGDKLFDIEPRYGDIHLIPLAAHNRCSSSV</sequence>
<proteinExistence type="predicted"/>
<gene>
    <name evidence="1" type="ORF">HMPREF1168_03388</name>
</gene>
<accession>K1IG18</accession>
<dbReference type="HOGENOM" id="CLU_3283697_0_0_6"/>
<evidence type="ECO:0000313" key="1">
    <source>
        <dbReference type="EMBL" id="EKB17161.1"/>
    </source>
</evidence>
<dbReference type="Proteomes" id="UP000006087">
    <property type="component" value="Unassembled WGS sequence"/>
</dbReference>